<evidence type="ECO:0000313" key="3">
    <source>
        <dbReference type="Proteomes" id="UP001602245"/>
    </source>
</evidence>
<comment type="caution">
    <text evidence="2">The sequence shown here is derived from an EMBL/GenBank/DDBJ whole genome shotgun (WGS) entry which is preliminary data.</text>
</comment>
<feature type="region of interest" description="Disordered" evidence="1">
    <location>
        <begin position="33"/>
        <end position="53"/>
    </location>
</feature>
<accession>A0ABW6WJC0</accession>
<proteinExistence type="predicted"/>
<evidence type="ECO:0000256" key="1">
    <source>
        <dbReference type="SAM" id="MobiDB-lite"/>
    </source>
</evidence>
<dbReference type="RefSeq" id="WP_020517949.1">
    <property type="nucleotide sequence ID" value="NZ_JBIAZU010000005.1"/>
</dbReference>
<reference evidence="2 3" key="1">
    <citation type="submission" date="2024-10" db="EMBL/GenBank/DDBJ databases">
        <title>The Natural Products Discovery Center: Release of the First 8490 Sequenced Strains for Exploring Actinobacteria Biosynthetic Diversity.</title>
        <authorList>
            <person name="Kalkreuter E."/>
            <person name="Kautsar S.A."/>
            <person name="Yang D."/>
            <person name="Bader C.D."/>
            <person name="Teijaro C.N."/>
            <person name="Fluegel L."/>
            <person name="Davis C.M."/>
            <person name="Simpson J.R."/>
            <person name="Lauterbach L."/>
            <person name="Steele A.D."/>
            <person name="Gui C."/>
            <person name="Meng S."/>
            <person name="Li G."/>
            <person name="Viehrig K."/>
            <person name="Ye F."/>
            <person name="Su P."/>
            <person name="Kiefer A.F."/>
            <person name="Nichols A."/>
            <person name="Cepeda A.J."/>
            <person name="Yan W."/>
            <person name="Fan B."/>
            <person name="Jiang Y."/>
            <person name="Adhikari A."/>
            <person name="Zheng C.-J."/>
            <person name="Schuster L."/>
            <person name="Cowan T.M."/>
            <person name="Smanski M.J."/>
            <person name="Chevrette M.G."/>
            <person name="De Carvalho L.P.S."/>
            <person name="Shen B."/>
        </authorList>
    </citation>
    <scope>NUCLEOTIDE SEQUENCE [LARGE SCALE GENOMIC DNA]</scope>
    <source>
        <strain evidence="2 3">NPDC000087</strain>
    </source>
</reference>
<gene>
    <name evidence="2" type="ORF">ACFY35_28505</name>
</gene>
<evidence type="ECO:0000313" key="2">
    <source>
        <dbReference type="EMBL" id="MFF5293394.1"/>
    </source>
</evidence>
<dbReference type="Proteomes" id="UP001602245">
    <property type="component" value="Unassembled WGS sequence"/>
</dbReference>
<sequence length="146" mass="16024">MTAPVGPVRQVGVPVRTGVGAIALRHSIGAATLSHQRKHKHNTSPPAQPEAGGRLGTPMTAIMEAIEHLHDRPAWDCRVCKQPWPCAKAKDNLLTEFRGFPSVLTIYLSGHMYDAVLDLRHHGDLAPNDLYERFISWASDTTTQGE</sequence>
<keyword evidence="3" id="KW-1185">Reference proteome</keyword>
<name>A0ABW6WJC0_9ACTN</name>
<protein>
    <submittedName>
        <fullName evidence="2">Uncharacterized protein</fullName>
    </submittedName>
</protein>
<organism evidence="2 3">
    <name type="scientific">Paractinoplanes globisporus</name>
    <dbReference type="NCBI Taxonomy" id="113565"/>
    <lineage>
        <taxon>Bacteria</taxon>
        <taxon>Bacillati</taxon>
        <taxon>Actinomycetota</taxon>
        <taxon>Actinomycetes</taxon>
        <taxon>Micromonosporales</taxon>
        <taxon>Micromonosporaceae</taxon>
        <taxon>Paractinoplanes</taxon>
    </lineage>
</organism>
<dbReference type="EMBL" id="JBIAZU010000005">
    <property type="protein sequence ID" value="MFF5293394.1"/>
    <property type="molecule type" value="Genomic_DNA"/>
</dbReference>